<name>A0A2N3I9W8_9BACT</name>
<evidence type="ECO:0000313" key="1">
    <source>
        <dbReference type="EMBL" id="PKQ67085.1"/>
    </source>
</evidence>
<dbReference type="Proteomes" id="UP000233618">
    <property type="component" value="Unassembled WGS sequence"/>
</dbReference>
<keyword evidence="2" id="KW-1185">Reference proteome</keyword>
<evidence type="ECO:0000313" key="2">
    <source>
        <dbReference type="Proteomes" id="UP000233618"/>
    </source>
</evidence>
<proteinExistence type="predicted"/>
<gene>
    <name evidence="1" type="ORF">BZG01_08255</name>
</gene>
<comment type="caution">
    <text evidence="1">The sequence shown here is derived from an EMBL/GenBank/DDBJ whole genome shotgun (WGS) entry which is preliminary data.</text>
</comment>
<sequence>MKKRKTSIQKLKEFARQSNRNIDFSVKHCHGNALNPLIYNLRNLYITNNGGESSYFVCFGDSRKINEKSTFSGVFFPISMCRSAKILIRKKNIKDIFNPFLSQSDYKTGNESFDSQVVIEEFDSIGTNNIFKNLEIQELICNSLEFDKRLKIGVNLVNASFVPSLINRSHFGIFTTDSWFVEPEKIETLFSIAEEIRSHIIQLEEPKLELHI</sequence>
<dbReference type="EMBL" id="MVDE01000010">
    <property type="protein sequence ID" value="PKQ67085.1"/>
    <property type="molecule type" value="Genomic_DNA"/>
</dbReference>
<protein>
    <submittedName>
        <fullName evidence="1">Uncharacterized protein</fullName>
    </submittedName>
</protein>
<dbReference type="AlphaFoldDB" id="A0A2N3I9W8"/>
<organism evidence="1 2">
    <name type="scientific">Labilibaculum manganireducens</name>
    <dbReference type="NCBI Taxonomy" id="1940525"/>
    <lineage>
        <taxon>Bacteria</taxon>
        <taxon>Pseudomonadati</taxon>
        <taxon>Bacteroidota</taxon>
        <taxon>Bacteroidia</taxon>
        <taxon>Marinilabiliales</taxon>
        <taxon>Marinifilaceae</taxon>
        <taxon>Labilibaculum</taxon>
    </lineage>
</organism>
<accession>A0A2N3I9W8</accession>
<reference evidence="1 2" key="1">
    <citation type="journal article" date="2017" name="Front. Microbiol.">
        <title>Labilibaculum manganireducens gen. nov., sp. nov. and Labilibaculum filiforme sp. nov., Novel Bacteroidetes Isolated from Subsurface Sediments of the Baltic Sea.</title>
        <authorList>
            <person name="Vandieken V."/>
            <person name="Marshall I.P."/>
            <person name="Niemann H."/>
            <person name="Engelen B."/>
            <person name="Cypionka H."/>
        </authorList>
    </citation>
    <scope>NUCLEOTIDE SEQUENCE [LARGE SCALE GENOMIC DNA]</scope>
    <source>
        <strain evidence="1 2">59.10-2M</strain>
    </source>
</reference>
<dbReference type="RefSeq" id="WP_101309362.1">
    <property type="nucleotide sequence ID" value="NZ_CAXXEE010000003.1"/>
</dbReference>